<dbReference type="EMBL" id="JAUOZS010000001">
    <property type="protein sequence ID" value="MDT8900259.1"/>
    <property type="molecule type" value="Genomic_DNA"/>
</dbReference>
<protein>
    <submittedName>
        <fullName evidence="1">Uncharacterized protein</fullName>
    </submittedName>
</protein>
<gene>
    <name evidence="1" type="ORF">Q4T40_03275</name>
</gene>
<evidence type="ECO:0000313" key="2">
    <source>
        <dbReference type="Proteomes" id="UP001254848"/>
    </source>
</evidence>
<proteinExistence type="predicted"/>
<reference evidence="1 2" key="1">
    <citation type="submission" date="2023-07" db="EMBL/GenBank/DDBJ databases">
        <title>The novel representative of Negativicutes class, Anaeroselena agilis gen. nov. sp. nov.</title>
        <authorList>
            <person name="Prokofeva M.I."/>
            <person name="Elcheninov A.G."/>
            <person name="Klyukina A."/>
            <person name="Kublanov I.V."/>
            <person name="Frolov E.N."/>
            <person name="Podosokorskaya O.A."/>
        </authorList>
    </citation>
    <scope>NUCLEOTIDE SEQUENCE [LARGE SCALE GENOMIC DNA]</scope>
    <source>
        <strain evidence="1 2">4137-cl</strain>
    </source>
</reference>
<name>A0ABU3NTV6_9FIRM</name>
<keyword evidence="2" id="KW-1185">Reference proteome</keyword>
<comment type="caution">
    <text evidence="1">The sequence shown here is derived from an EMBL/GenBank/DDBJ whole genome shotgun (WGS) entry which is preliminary data.</text>
</comment>
<accession>A0ABU3NTV6</accession>
<dbReference type="Proteomes" id="UP001254848">
    <property type="component" value="Unassembled WGS sequence"/>
</dbReference>
<sequence length="65" mass="7334">MRIQKGDRFKATYSKQGYVIVGKWGGNLVLAPTAKDNDECLIYSVGEIEELVNTLKWIREAGCEQ</sequence>
<evidence type="ECO:0000313" key="1">
    <source>
        <dbReference type="EMBL" id="MDT8900259.1"/>
    </source>
</evidence>
<organism evidence="1 2">
    <name type="scientific">Anaeroselena agilis</name>
    <dbReference type="NCBI Taxonomy" id="3063788"/>
    <lineage>
        <taxon>Bacteria</taxon>
        <taxon>Bacillati</taxon>
        <taxon>Bacillota</taxon>
        <taxon>Negativicutes</taxon>
        <taxon>Acetonemataceae</taxon>
        <taxon>Anaeroselena</taxon>
    </lineage>
</organism>
<dbReference type="RefSeq" id="WP_413778813.1">
    <property type="nucleotide sequence ID" value="NZ_JAUOZS010000001.1"/>
</dbReference>